<organism evidence="1">
    <name type="scientific">Prymnesium polylepis</name>
    <dbReference type="NCBI Taxonomy" id="72548"/>
    <lineage>
        <taxon>Eukaryota</taxon>
        <taxon>Haptista</taxon>
        <taxon>Haptophyta</taxon>
        <taxon>Prymnesiophyceae</taxon>
        <taxon>Prymnesiales</taxon>
        <taxon>Prymnesiaceae</taxon>
        <taxon>Prymnesium</taxon>
    </lineage>
</organism>
<proteinExistence type="predicted"/>
<sequence>MFWHGNTQLDVPDLHSLFARTSFSERERGDEFSVVTRTLAQQGIRDGDVIDVIPRTRSLLPSGQLLKQIRLCGNGISQETKDQLSMLRRKHSPSRDYPCFVF</sequence>
<evidence type="ECO:0000313" key="1">
    <source>
        <dbReference type="EMBL" id="CAE2198333.1"/>
    </source>
</evidence>
<accession>A0A7S4HGA7</accession>
<name>A0A7S4HGA7_9EUKA</name>
<protein>
    <submittedName>
        <fullName evidence="1">Uncharacterized protein</fullName>
    </submittedName>
</protein>
<reference evidence="1" key="1">
    <citation type="submission" date="2021-01" db="EMBL/GenBank/DDBJ databases">
        <authorList>
            <person name="Corre E."/>
            <person name="Pelletier E."/>
            <person name="Niang G."/>
            <person name="Scheremetjew M."/>
            <person name="Finn R."/>
            <person name="Kale V."/>
            <person name="Holt S."/>
            <person name="Cochrane G."/>
            <person name="Meng A."/>
            <person name="Brown T."/>
            <person name="Cohen L."/>
        </authorList>
    </citation>
    <scope>NUCLEOTIDE SEQUENCE</scope>
    <source>
        <strain evidence="1">UIO037</strain>
    </source>
</reference>
<dbReference type="EMBL" id="HBKO01007876">
    <property type="protein sequence ID" value="CAE2198333.1"/>
    <property type="molecule type" value="Transcribed_RNA"/>
</dbReference>
<gene>
    <name evidence="1" type="ORF">CPOL0286_LOCUS3687</name>
</gene>
<dbReference type="AlphaFoldDB" id="A0A7S4HGA7"/>